<comment type="caution">
    <text evidence="7">The sequence shown here is derived from an EMBL/GenBank/DDBJ whole genome shotgun (WGS) entry which is preliminary data.</text>
</comment>
<organism evidence="7 8">
    <name type="scientific">Choanephora cucurbitarum</name>
    <dbReference type="NCBI Taxonomy" id="101091"/>
    <lineage>
        <taxon>Eukaryota</taxon>
        <taxon>Fungi</taxon>
        <taxon>Fungi incertae sedis</taxon>
        <taxon>Mucoromycota</taxon>
        <taxon>Mucoromycotina</taxon>
        <taxon>Mucoromycetes</taxon>
        <taxon>Mucorales</taxon>
        <taxon>Mucorineae</taxon>
        <taxon>Choanephoraceae</taxon>
        <taxon>Choanephoroideae</taxon>
        <taxon>Choanephora</taxon>
    </lineage>
</organism>
<feature type="transmembrane region" description="Helical" evidence="6">
    <location>
        <begin position="234"/>
        <end position="266"/>
    </location>
</feature>
<keyword evidence="3 6" id="KW-1133">Transmembrane helix</keyword>
<evidence type="ECO:0000256" key="2">
    <source>
        <dbReference type="ARBA" id="ARBA00022692"/>
    </source>
</evidence>
<protein>
    <recommendedName>
        <fullName evidence="9">Tetraspanin family-domain-containing protein</fullName>
    </recommendedName>
</protein>
<dbReference type="EMBL" id="LUGH01000183">
    <property type="protein sequence ID" value="OBZ87991.1"/>
    <property type="molecule type" value="Genomic_DNA"/>
</dbReference>
<keyword evidence="2 6" id="KW-0812">Transmembrane</keyword>
<evidence type="ECO:0000256" key="5">
    <source>
        <dbReference type="SAM" id="MobiDB-lite"/>
    </source>
</evidence>
<dbReference type="InParanoid" id="A0A1C7NFR7"/>
<dbReference type="Proteomes" id="UP000093000">
    <property type="component" value="Unassembled WGS sequence"/>
</dbReference>
<dbReference type="AlphaFoldDB" id="A0A1C7NFR7"/>
<dbReference type="InterPro" id="IPR018499">
    <property type="entry name" value="Tetraspanin/Peripherin"/>
</dbReference>
<evidence type="ECO:0000313" key="8">
    <source>
        <dbReference type="Proteomes" id="UP000093000"/>
    </source>
</evidence>
<evidence type="ECO:0000256" key="1">
    <source>
        <dbReference type="ARBA" id="ARBA00004141"/>
    </source>
</evidence>
<feature type="transmembrane region" description="Helical" evidence="6">
    <location>
        <begin position="138"/>
        <end position="159"/>
    </location>
</feature>
<keyword evidence="8" id="KW-1185">Reference proteome</keyword>
<accession>A0A1C7NFR7</accession>
<gene>
    <name evidence="7" type="ORF">A0J61_03961</name>
</gene>
<dbReference type="Pfam" id="PF00335">
    <property type="entry name" value="Tetraspanin"/>
    <property type="match status" value="1"/>
</dbReference>
<evidence type="ECO:0000313" key="7">
    <source>
        <dbReference type="EMBL" id="OBZ87991.1"/>
    </source>
</evidence>
<sequence>MSCLNCRFSHFNTGLYAQVLSIFRAAFSNCSTSFLFFKHFNNNDSSYPLSFIFAPTPLHVNKRHTNSQLCQLAALGNLTARISKVYLIFTNLLFACVGLAYIAFGLIGMKDGFAGAIICVAALLGLVRACVRKNFITYVYMFIIVVALILQIFIGIRIYQKAANPSEYLSGIWSSSTISYRLNLQNKFTCCGYETTTDHVAVSDTCQSVVSTLNVLPPCASSLIGYIKSTFNKVYLAVFASLALELLAICNSITLLCSGGGSTYDLDEEERRKRRKSGIRLDDMTADSPTTLVGGYQADEQKQFYGNNETTYQEPVRDNRYDSYDIYRQNQQANQYNDTYNGRPYGNGAYY</sequence>
<comment type="subcellular location">
    <subcellularLocation>
        <location evidence="1">Membrane</location>
        <topology evidence="1">Multi-pass membrane protein</topology>
    </subcellularLocation>
</comment>
<feature type="transmembrane region" description="Helical" evidence="6">
    <location>
        <begin position="85"/>
        <end position="107"/>
    </location>
</feature>
<dbReference type="OrthoDB" id="2279611at2759"/>
<reference evidence="7 8" key="1">
    <citation type="submission" date="2016-03" db="EMBL/GenBank/DDBJ databases">
        <title>Choanephora cucurbitarum.</title>
        <authorList>
            <person name="Min B."/>
            <person name="Park H."/>
            <person name="Park J.-H."/>
            <person name="Shin H.-D."/>
            <person name="Choi I.-G."/>
        </authorList>
    </citation>
    <scope>NUCLEOTIDE SEQUENCE [LARGE SCALE GENOMIC DNA]</scope>
    <source>
        <strain evidence="7 8">KUS-F28377</strain>
    </source>
</reference>
<feature type="transmembrane region" description="Helical" evidence="6">
    <location>
        <begin position="113"/>
        <end position="131"/>
    </location>
</feature>
<dbReference type="STRING" id="101091.A0A1C7NFR7"/>
<name>A0A1C7NFR7_9FUNG</name>
<evidence type="ECO:0000256" key="3">
    <source>
        <dbReference type="ARBA" id="ARBA00022989"/>
    </source>
</evidence>
<dbReference type="GO" id="GO:0016020">
    <property type="term" value="C:membrane"/>
    <property type="evidence" value="ECO:0007669"/>
    <property type="project" value="UniProtKB-SubCell"/>
</dbReference>
<evidence type="ECO:0000256" key="6">
    <source>
        <dbReference type="SAM" id="Phobius"/>
    </source>
</evidence>
<evidence type="ECO:0000256" key="4">
    <source>
        <dbReference type="ARBA" id="ARBA00023136"/>
    </source>
</evidence>
<keyword evidence="4 6" id="KW-0472">Membrane</keyword>
<feature type="region of interest" description="Disordered" evidence="5">
    <location>
        <begin position="332"/>
        <end position="351"/>
    </location>
</feature>
<evidence type="ECO:0008006" key="9">
    <source>
        <dbReference type="Google" id="ProtNLM"/>
    </source>
</evidence>
<proteinExistence type="predicted"/>